<sequence length="101" mass="11011">MKKQLFGFLAIIIALSASAFTTVKSSAHRTAVLHWYTVDYSSNPSGVINSSSDEYTVSEKSQVVSPCDEGTQKDCLRGFTNELTSFPTTAMGADQIKRPNE</sequence>
<proteinExistence type="predicted"/>
<evidence type="ECO:0000313" key="1">
    <source>
        <dbReference type="EMBL" id="QQL49890.1"/>
    </source>
</evidence>
<dbReference type="RefSeq" id="WP_157523401.1">
    <property type="nucleotide sequence ID" value="NZ_CP066775.1"/>
</dbReference>
<keyword evidence="2" id="KW-1185">Reference proteome</keyword>
<dbReference type="EMBL" id="CP066775">
    <property type="protein sequence ID" value="QQL49890.1"/>
    <property type="molecule type" value="Genomic_DNA"/>
</dbReference>
<accession>A0A6I4HV88</accession>
<dbReference type="KEGG" id="mgik:GO620_000115"/>
<dbReference type="AlphaFoldDB" id="A0A6I4HV88"/>
<evidence type="ECO:0000313" key="2">
    <source>
        <dbReference type="Proteomes" id="UP000429232"/>
    </source>
</evidence>
<gene>
    <name evidence="1" type="ORF">GO620_000115</name>
</gene>
<protein>
    <submittedName>
        <fullName evidence="1">Uncharacterized protein</fullName>
    </submittedName>
</protein>
<organism evidence="1 2">
    <name type="scientific">Mucilaginibacter ginkgonis</name>
    <dbReference type="NCBI Taxonomy" id="2682091"/>
    <lineage>
        <taxon>Bacteria</taxon>
        <taxon>Pseudomonadati</taxon>
        <taxon>Bacteroidota</taxon>
        <taxon>Sphingobacteriia</taxon>
        <taxon>Sphingobacteriales</taxon>
        <taxon>Sphingobacteriaceae</taxon>
        <taxon>Mucilaginibacter</taxon>
    </lineage>
</organism>
<reference evidence="1 2" key="1">
    <citation type="submission" date="2020-12" db="EMBL/GenBank/DDBJ databases">
        <title>HMF7856_wgs.fasta genome submission.</title>
        <authorList>
            <person name="Kang H."/>
            <person name="Kim H."/>
            <person name="Joh K."/>
        </authorList>
    </citation>
    <scope>NUCLEOTIDE SEQUENCE [LARGE SCALE GENOMIC DNA]</scope>
    <source>
        <strain evidence="1 2">HMF7856</strain>
    </source>
</reference>
<name>A0A6I4HV88_9SPHI</name>
<dbReference type="Proteomes" id="UP000429232">
    <property type="component" value="Chromosome"/>
</dbReference>